<comment type="similarity">
    <text evidence="1">Belongs to the ATP-dependent AMP-binding enzyme family.</text>
</comment>
<dbReference type="Pfam" id="PF13193">
    <property type="entry name" value="AMP-binding_C"/>
    <property type="match status" value="1"/>
</dbReference>
<accession>A0A3G8JNN3</accession>
<dbReference type="InterPro" id="IPR025110">
    <property type="entry name" value="AMP-bd_C"/>
</dbReference>
<dbReference type="GO" id="GO:0005524">
    <property type="term" value="F:ATP binding"/>
    <property type="evidence" value="ECO:0007669"/>
    <property type="project" value="UniProtKB-KW"/>
</dbReference>
<dbReference type="Gene3D" id="3.30.300.30">
    <property type="match status" value="1"/>
</dbReference>
<dbReference type="AlphaFoldDB" id="A0A3G8JNN3"/>
<evidence type="ECO:0000259" key="7">
    <source>
        <dbReference type="Pfam" id="PF00501"/>
    </source>
</evidence>
<evidence type="ECO:0000313" key="10">
    <source>
        <dbReference type="EMBL" id="AZG46626.1"/>
    </source>
</evidence>
<feature type="domain" description="Acetyl-coenzyme A synthetase N-terminal" evidence="9">
    <location>
        <begin position="31"/>
        <end position="87"/>
    </location>
</feature>
<evidence type="ECO:0000256" key="6">
    <source>
        <dbReference type="ARBA" id="ARBA00022990"/>
    </source>
</evidence>
<evidence type="ECO:0000256" key="4">
    <source>
        <dbReference type="ARBA" id="ARBA00022741"/>
    </source>
</evidence>
<dbReference type="GO" id="GO:0003987">
    <property type="term" value="F:acetate-CoA ligase activity"/>
    <property type="evidence" value="ECO:0007669"/>
    <property type="project" value="UniProtKB-EC"/>
</dbReference>
<name>A0A3G8JNN3_9ACTN</name>
<keyword evidence="11" id="KW-1185">Reference proteome</keyword>
<evidence type="ECO:0000259" key="9">
    <source>
        <dbReference type="Pfam" id="PF16177"/>
    </source>
</evidence>
<dbReference type="Pfam" id="PF16177">
    <property type="entry name" value="ACAS_N"/>
    <property type="match status" value="1"/>
</dbReference>
<reference evidence="10 11" key="1">
    <citation type="submission" date="2018-11" db="EMBL/GenBank/DDBJ databases">
        <title>Gordonia insulae sp. nov., isolated from an island soil.</title>
        <authorList>
            <person name="Kim Y.S."/>
            <person name="Kim S.B."/>
        </authorList>
    </citation>
    <scope>NUCLEOTIDE SEQUENCE [LARGE SCALE GENOMIC DNA]</scope>
    <source>
        <strain evidence="10 11">MMS17-SY073</strain>
    </source>
</reference>
<keyword evidence="3 10" id="KW-0436">Ligase</keyword>
<evidence type="ECO:0000256" key="2">
    <source>
        <dbReference type="ARBA" id="ARBA00013275"/>
    </source>
</evidence>
<evidence type="ECO:0000313" key="11">
    <source>
        <dbReference type="Proteomes" id="UP000271469"/>
    </source>
</evidence>
<dbReference type="PANTHER" id="PTHR24095">
    <property type="entry name" value="ACETYL-COENZYME A SYNTHETASE"/>
    <property type="match status" value="1"/>
</dbReference>
<evidence type="ECO:0000256" key="1">
    <source>
        <dbReference type="ARBA" id="ARBA00006432"/>
    </source>
</evidence>
<evidence type="ECO:0000259" key="8">
    <source>
        <dbReference type="Pfam" id="PF13193"/>
    </source>
</evidence>
<dbReference type="Gene3D" id="3.40.50.12780">
    <property type="entry name" value="N-terminal domain of ligase-like"/>
    <property type="match status" value="1"/>
</dbReference>
<dbReference type="OrthoDB" id="9803968at2"/>
<dbReference type="Pfam" id="PF00501">
    <property type="entry name" value="AMP-binding"/>
    <property type="match status" value="1"/>
</dbReference>
<feature type="domain" description="AMP-binding enzyme C-terminal" evidence="8">
    <location>
        <begin position="533"/>
        <end position="610"/>
    </location>
</feature>
<dbReference type="PANTHER" id="PTHR24095:SF14">
    <property type="entry name" value="ACETYL-COENZYME A SYNTHETASE 1"/>
    <property type="match status" value="1"/>
</dbReference>
<dbReference type="RefSeq" id="WP_124709108.1">
    <property type="nucleotide sequence ID" value="NZ_CP033972.1"/>
</dbReference>
<organism evidence="10 11">
    <name type="scientific">Gordonia insulae</name>
    <dbReference type="NCBI Taxonomy" id="2420509"/>
    <lineage>
        <taxon>Bacteria</taxon>
        <taxon>Bacillati</taxon>
        <taxon>Actinomycetota</taxon>
        <taxon>Actinomycetes</taxon>
        <taxon>Mycobacteriales</taxon>
        <taxon>Gordoniaceae</taxon>
        <taxon>Gordonia</taxon>
    </lineage>
</organism>
<keyword evidence="4" id="KW-0547">Nucleotide-binding</keyword>
<dbReference type="InterPro" id="IPR032387">
    <property type="entry name" value="ACAS_N"/>
</dbReference>
<dbReference type="KEGG" id="gom:D7316_03227"/>
<dbReference type="InterPro" id="IPR020845">
    <property type="entry name" value="AMP-binding_CS"/>
</dbReference>
<protein>
    <recommendedName>
        <fullName evidence="2">acetate--CoA ligase</fullName>
        <ecNumber evidence="2">6.2.1.1</ecNumber>
    </recommendedName>
</protein>
<sequence>MSTYTWNPTSDYIDNANVLRLGRAHGIESIDELRQRSTADVSWYWESAIEDLGIPFATPYDKVLDTSRGAEFPDWFVNGTFNAVDACITRWLADGADRAAVVHEAEDGTVRTMTYRELADQVGRVAAGLIELGVGEGDAVGIYLPMIPEAVVALYATAGIGAILVPLFSGFAAPAIASRLNDAEVKAVVVADGTIRRGRTVPMADELAKALSQTPSVSSIITIGNVGGVVDVGGADVATVSWDALIDPAREPHQFHPFPAMQTLMLGYTSGTTGKPKGAVHTHTGFTIKVATEVAYSFDISAGETFCWITDMGWVMGPLASFGTHANGATLLLYEGSPDVPDTCRLWDLAERHSVTMLGVSPTLIRAIRSTPLEEIAKRDLSSVRVLGSTGEPWDPDSYDWLAATVFGGRVPVINFSGGTEVGGSFLAPYPVESIPSCSLGGPSLGMDVDVVDDDGKPLRGSIGELVCRQPWPAMTRGVWRDRERYLESYWSTFPGMWCHGDFALIDDDGRWYILGRSDDVMNVAGKRLAPAEVESVLTTHPAVAEAAAVGVPDPKKGETVWAFWVPRPGVPTGGVSDELRQLVATGVGKPFAPAKVWTVDALPKTRSAKILRRAVRAAAMGTDPGDLSSAENPEAVEAISAVVHGADREAAPDAAVK</sequence>
<dbReference type="Proteomes" id="UP000271469">
    <property type="component" value="Chromosome"/>
</dbReference>
<feature type="domain" description="AMP-dependent synthetase/ligase" evidence="7">
    <location>
        <begin position="91"/>
        <end position="479"/>
    </location>
</feature>
<proteinExistence type="inferred from homology"/>
<dbReference type="InterPro" id="IPR000873">
    <property type="entry name" value="AMP-dep_synth/lig_dom"/>
</dbReference>
<dbReference type="InterPro" id="IPR045851">
    <property type="entry name" value="AMP-bd_C_sf"/>
</dbReference>
<dbReference type="SUPFAM" id="SSF56801">
    <property type="entry name" value="Acetyl-CoA synthetase-like"/>
    <property type="match status" value="1"/>
</dbReference>
<evidence type="ECO:0000256" key="3">
    <source>
        <dbReference type="ARBA" id="ARBA00022598"/>
    </source>
</evidence>
<keyword evidence="6" id="KW-0007">Acetylation</keyword>
<dbReference type="EMBL" id="CP033972">
    <property type="protein sequence ID" value="AZG46626.1"/>
    <property type="molecule type" value="Genomic_DNA"/>
</dbReference>
<gene>
    <name evidence="10" type="primary">acsA_2</name>
    <name evidence="10" type="ORF">D7316_03227</name>
</gene>
<dbReference type="GO" id="GO:0006085">
    <property type="term" value="P:acetyl-CoA biosynthetic process"/>
    <property type="evidence" value="ECO:0007669"/>
    <property type="project" value="TreeGrafter"/>
</dbReference>
<dbReference type="PROSITE" id="PS00455">
    <property type="entry name" value="AMP_BINDING"/>
    <property type="match status" value="1"/>
</dbReference>
<dbReference type="EC" id="6.2.1.1" evidence="2"/>
<keyword evidence="5" id="KW-0067">ATP-binding</keyword>
<dbReference type="InterPro" id="IPR042099">
    <property type="entry name" value="ANL_N_sf"/>
</dbReference>
<evidence type="ECO:0000256" key="5">
    <source>
        <dbReference type="ARBA" id="ARBA00022840"/>
    </source>
</evidence>